<proteinExistence type="predicted"/>
<accession>A0A3N6QAI7</accession>
<protein>
    <submittedName>
        <fullName evidence="1">Uncharacterized protein</fullName>
    </submittedName>
</protein>
<organism evidence="1 2">
    <name type="scientific">Paraburkholderia dinghuensis</name>
    <dbReference type="NCBI Taxonomy" id="2305225"/>
    <lineage>
        <taxon>Bacteria</taxon>
        <taxon>Pseudomonadati</taxon>
        <taxon>Pseudomonadota</taxon>
        <taxon>Betaproteobacteria</taxon>
        <taxon>Burkholderiales</taxon>
        <taxon>Burkholderiaceae</taxon>
        <taxon>Paraburkholderia</taxon>
    </lineage>
</organism>
<evidence type="ECO:0000313" key="1">
    <source>
        <dbReference type="EMBL" id="RQH09596.1"/>
    </source>
</evidence>
<dbReference type="AlphaFoldDB" id="A0A3N6QAI7"/>
<reference evidence="1 2" key="1">
    <citation type="submission" date="2018-11" db="EMBL/GenBank/DDBJ databases">
        <title>Paraburkholderia sp. DHOA04, isolated from soil.</title>
        <authorList>
            <person name="Gao Z.-H."/>
            <person name="Qiu L.-H."/>
            <person name="Fu J.-C."/>
        </authorList>
    </citation>
    <scope>NUCLEOTIDE SEQUENCE [LARGE SCALE GENOMIC DNA]</scope>
    <source>
        <strain evidence="1 2">DHOA04</strain>
    </source>
</reference>
<gene>
    <name evidence="1" type="ORF">D1Y85_00035</name>
</gene>
<evidence type="ECO:0000313" key="2">
    <source>
        <dbReference type="Proteomes" id="UP000272778"/>
    </source>
</evidence>
<keyword evidence="2" id="KW-1185">Reference proteome</keyword>
<comment type="caution">
    <text evidence="1">The sequence shown here is derived from an EMBL/GenBank/DDBJ whole genome shotgun (WGS) entry which is preliminary data.</text>
</comment>
<dbReference type="EMBL" id="RQIS01000001">
    <property type="protein sequence ID" value="RQH09596.1"/>
    <property type="molecule type" value="Genomic_DNA"/>
</dbReference>
<dbReference type="Proteomes" id="UP000272778">
    <property type="component" value="Unassembled WGS sequence"/>
</dbReference>
<name>A0A3N6QAI7_9BURK</name>
<sequence>MTKREPLRKSIRIDAHPGGFSIVAGVGVSMQRLAEAPTMPLARAQLREQANRLKALDAEERGNR</sequence>
<dbReference type="RefSeq" id="WP_124149002.1">
    <property type="nucleotide sequence ID" value="NZ_RQIS01000001.1"/>
</dbReference>